<dbReference type="Proteomes" id="UP000799640">
    <property type="component" value="Unassembled WGS sequence"/>
</dbReference>
<dbReference type="AlphaFoldDB" id="A0A6G1HQ87"/>
<protein>
    <recommendedName>
        <fullName evidence="4">SH3b domain-containing protein</fullName>
    </recommendedName>
</protein>
<evidence type="ECO:0008006" key="4">
    <source>
        <dbReference type="Google" id="ProtNLM"/>
    </source>
</evidence>
<gene>
    <name evidence="2" type="ORF">EJ06DRAFT_558568</name>
</gene>
<keyword evidence="3" id="KW-1185">Reference proteome</keyword>
<feature type="chain" id="PRO_5026339629" description="SH3b domain-containing protein" evidence="1">
    <location>
        <begin position="18"/>
        <end position="125"/>
    </location>
</feature>
<evidence type="ECO:0000256" key="1">
    <source>
        <dbReference type="SAM" id="SignalP"/>
    </source>
</evidence>
<organism evidence="2 3">
    <name type="scientific">Trichodelitschia bisporula</name>
    <dbReference type="NCBI Taxonomy" id="703511"/>
    <lineage>
        <taxon>Eukaryota</taxon>
        <taxon>Fungi</taxon>
        <taxon>Dikarya</taxon>
        <taxon>Ascomycota</taxon>
        <taxon>Pezizomycotina</taxon>
        <taxon>Dothideomycetes</taxon>
        <taxon>Dothideomycetes incertae sedis</taxon>
        <taxon>Phaeotrichales</taxon>
        <taxon>Phaeotrichaceae</taxon>
        <taxon>Trichodelitschia</taxon>
    </lineage>
</organism>
<sequence>MKFSAALLLPLLALATANPLPAPEPEALPAADPAAALDALNKRDKYCKVFTGDGNVACRKGAGTGYNVVRRIGANDRFGVNCKANGEKVGDTKVWDWVPGWGCWVTAYYTRGVDGNSCESGVPWC</sequence>
<name>A0A6G1HQ87_9PEZI</name>
<proteinExistence type="predicted"/>
<reference evidence="2" key="1">
    <citation type="journal article" date="2020" name="Stud. Mycol.">
        <title>101 Dothideomycetes genomes: a test case for predicting lifestyles and emergence of pathogens.</title>
        <authorList>
            <person name="Haridas S."/>
            <person name="Albert R."/>
            <person name="Binder M."/>
            <person name="Bloem J."/>
            <person name="Labutti K."/>
            <person name="Salamov A."/>
            <person name="Andreopoulos B."/>
            <person name="Baker S."/>
            <person name="Barry K."/>
            <person name="Bills G."/>
            <person name="Bluhm B."/>
            <person name="Cannon C."/>
            <person name="Castanera R."/>
            <person name="Culley D."/>
            <person name="Daum C."/>
            <person name="Ezra D."/>
            <person name="Gonzalez J."/>
            <person name="Henrissat B."/>
            <person name="Kuo A."/>
            <person name="Liang C."/>
            <person name="Lipzen A."/>
            <person name="Lutzoni F."/>
            <person name="Magnuson J."/>
            <person name="Mondo S."/>
            <person name="Nolan M."/>
            <person name="Ohm R."/>
            <person name="Pangilinan J."/>
            <person name="Park H.-J."/>
            <person name="Ramirez L."/>
            <person name="Alfaro M."/>
            <person name="Sun H."/>
            <person name="Tritt A."/>
            <person name="Yoshinaga Y."/>
            <person name="Zwiers L.-H."/>
            <person name="Turgeon B."/>
            <person name="Goodwin S."/>
            <person name="Spatafora J."/>
            <person name="Crous P."/>
            <person name="Grigoriev I."/>
        </authorList>
    </citation>
    <scope>NUCLEOTIDE SEQUENCE</scope>
    <source>
        <strain evidence="2">CBS 262.69</strain>
    </source>
</reference>
<dbReference type="OrthoDB" id="3477104at2759"/>
<keyword evidence="1" id="KW-0732">Signal</keyword>
<evidence type="ECO:0000313" key="3">
    <source>
        <dbReference type="Proteomes" id="UP000799640"/>
    </source>
</evidence>
<accession>A0A6G1HQ87</accession>
<evidence type="ECO:0000313" key="2">
    <source>
        <dbReference type="EMBL" id="KAF2398180.1"/>
    </source>
</evidence>
<feature type="signal peptide" evidence="1">
    <location>
        <begin position="1"/>
        <end position="17"/>
    </location>
</feature>
<dbReference type="EMBL" id="ML996701">
    <property type="protein sequence ID" value="KAF2398180.1"/>
    <property type="molecule type" value="Genomic_DNA"/>
</dbReference>